<dbReference type="Proteomes" id="UP000754883">
    <property type="component" value="Unassembled WGS sequence"/>
</dbReference>
<organism evidence="2 3">
    <name type="scientific">Clonostachys byssicola</name>
    <dbReference type="NCBI Taxonomy" id="160290"/>
    <lineage>
        <taxon>Eukaryota</taxon>
        <taxon>Fungi</taxon>
        <taxon>Dikarya</taxon>
        <taxon>Ascomycota</taxon>
        <taxon>Pezizomycotina</taxon>
        <taxon>Sordariomycetes</taxon>
        <taxon>Hypocreomycetidae</taxon>
        <taxon>Hypocreales</taxon>
        <taxon>Bionectriaceae</taxon>
        <taxon>Clonostachys</taxon>
    </lineage>
</organism>
<dbReference type="Pfam" id="PF06985">
    <property type="entry name" value="HET"/>
    <property type="match status" value="1"/>
</dbReference>
<reference evidence="3" key="1">
    <citation type="submission" date="2019-06" db="EMBL/GenBank/DDBJ databases">
        <authorList>
            <person name="Broberg M."/>
        </authorList>
    </citation>
    <scope>NUCLEOTIDE SEQUENCE [LARGE SCALE GENOMIC DNA]</scope>
</reference>
<evidence type="ECO:0000259" key="1">
    <source>
        <dbReference type="Pfam" id="PF06985"/>
    </source>
</evidence>
<dbReference type="PANTHER" id="PTHR33112">
    <property type="entry name" value="DOMAIN PROTEIN, PUTATIVE-RELATED"/>
    <property type="match status" value="1"/>
</dbReference>
<accession>A0A9N9Y779</accession>
<comment type="caution">
    <text evidence="2">The sequence shown here is derived from an EMBL/GenBank/DDBJ whole genome shotgun (WGS) entry which is preliminary data.</text>
</comment>
<dbReference type="InterPro" id="IPR010730">
    <property type="entry name" value="HET"/>
</dbReference>
<dbReference type="PANTHER" id="PTHR33112:SF8">
    <property type="entry name" value="HETEROKARYON INCOMPATIBILITY DOMAIN-CONTAINING PROTEIN"/>
    <property type="match status" value="1"/>
</dbReference>
<feature type="domain" description="Heterokaryon incompatibility" evidence="1">
    <location>
        <begin position="89"/>
        <end position="238"/>
    </location>
</feature>
<dbReference type="EMBL" id="CABFNO020001546">
    <property type="protein sequence ID" value="CAG9998251.1"/>
    <property type="molecule type" value="Genomic_DNA"/>
</dbReference>
<protein>
    <recommendedName>
        <fullName evidence="1">Heterokaryon incompatibility domain-containing protein</fullName>
    </recommendedName>
</protein>
<dbReference type="OrthoDB" id="5347061at2759"/>
<name>A0A9N9Y779_9HYPO</name>
<gene>
    <name evidence="2" type="ORF">CBYS24578_00003547</name>
</gene>
<proteinExistence type="predicted"/>
<evidence type="ECO:0000313" key="2">
    <source>
        <dbReference type="EMBL" id="CAG9998251.1"/>
    </source>
</evidence>
<dbReference type="AlphaFoldDB" id="A0A9N9Y779"/>
<evidence type="ECO:0000313" key="3">
    <source>
        <dbReference type="Proteomes" id="UP000754883"/>
    </source>
</evidence>
<keyword evidence="3" id="KW-1185">Reference proteome</keyword>
<sequence>MRTLGTFEVCALRGHEPSRNGNLLARSVYRDSGSDECLRLTVELLGNCLNTHGSCCANYPVLSQLPTRVIDTAGANPRLIDSGGRKDKFAALSYCWGGDGNFKLTRATEQSFRDGRPLSEFPATLRDAITISKALDIRFIWIDALCIIQDCDQDWAHEASRMREVYRGAVVTIAAACASKASEGIFREREQSDQPRCWLDWIDGAPSTSKVFLRPGSELWDERMHQSVLNTRGWVLQETLLAPRTLWFGHQQLCFECPRGSIDEGGRFLRVTEMYRSKEYMQTLRMRILPTWKRRLLPLLRHLNLPTTSMFLWPSLTDIIKARDWETIRHRAIPARPLTLQGVFRHPGDPAMLSHFDYWVHIIGNYSSRNLTKPTDVLPALSGIASEFHRATGDTYVAGLWKMDIIRGLGWTRGGLRRKAAGGWTEPEPTLPEHYLGPSWSWMSILGKRVDFMITDHFDHVDPLAKVINIEIQPATNDPFGALKAASITLQAPVLTLESENITTAPPTSRYPKLMARLYSIFKYQGPSEFGQKHQGYPGQRFILLYLLKTRDALRDRVNKVGDE</sequence>
<reference evidence="2 3" key="2">
    <citation type="submission" date="2021-10" db="EMBL/GenBank/DDBJ databases">
        <authorList>
            <person name="Piombo E."/>
        </authorList>
    </citation>
    <scope>NUCLEOTIDE SEQUENCE [LARGE SCALE GENOMIC DNA]</scope>
</reference>